<accession>A0AAV0QME4</accession>
<gene>
    <name evidence="3" type="ORF">LITE_LOCUS43939</name>
</gene>
<feature type="chain" id="PRO_5043415444" evidence="2">
    <location>
        <begin position="34"/>
        <end position="114"/>
    </location>
</feature>
<dbReference type="EMBL" id="CAMGYJ010000010">
    <property type="protein sequence ID" value="CAI0546360.1"/>
    <property type="molecule type" value="Genomic_DNA"/>
</dbReference>
<organism evidence="3 4">
    <name type="scientific">Linum tenue</name>
    <dbReference type="NCBI Taxonomy" id="586396"/>
    <lineage>
        <taxon>Eukaryota</taxon>
        <taxon>Viridiplantae</taxon>
        <taxon>Streptophyta</taxon>
        <taxon>Embryophyta</taxon>
        <taxon>Tracheophyta</taxon>
        <taxon>Spermatophyta</taxon>
        <taxon>Magnoliopsida</taxon>
        <taxon>eudicotyledons</taxon>
        <taxon>Gunneridae</taxon>
        <taxon>Pentapetalae</taxon>
        <taxon>rosids</taxon>
        <taxon>fabids</taxon>
        <taxon>Malpighiales</taxon>
        <taxon>Linaceae</taxon>
        <taxon>Linum</taxon>
    </lineage>
</organism>
<evidence type="ECO:0000256" key="2">
    <source>
        <dbReference type="SAM" id="SignalP"/>
    </source>
</evidence>
<dbReference type="Proteomes" id="UP001154282">
    <property type="component" value="Unassembled WGS sequence"/>
</dbReference>
<evidence type="ECO:0000313" key="3">
    <source>
        <dbReference type="EMBL" id="CAI0546360.1"/>
    </source>
</evidence>
<protein>
    <submittedName>
        <fullName evidence="3">Uncharacterized protein</fullName>
    </submittedName>
</protein>
<evidence type="ECO:0000313" key="4">
    <source>
        <dbReference type="Proteomes" id="UP001154282"/>
    </source>
</evidence>
<feature type="non-terminal residue" evidence="3">
    <location>
        <position position="1"/>
    </location>
</feature>
<sequence length="114" mass="12483">NISHSLSFPNIALGNPSSLIRILILLLFGPCSSKDFVGVKEIGKSPRSDERSSSENHGGAARDTGIVRQVIRISDSDLPPQSLRLKGDSSLPHSIWLMRRFSGIPHLRRLKGDT</sequence>
<evidence type="ECO:0000256" key="1">
    <source>
        <dbReference type="SAM" id="MobiDB-lite"/>
    </source>
</evidence>
<feature type="region of interest" description="Disordered" evidence="1">
    <location>
        <begin position="42"/>
        <end position="65"/>
    </location>
</feature>
<proteinExistence type="predicted"/>
<keyword evidence="2" id="KW-0732">Signal</keyword>
<keyword evidence="4" id="KW-1185">Reference proteome</keyword>
<name>A0AAV0QME4_9ROSI</name>
<feature type="compositionally biased region" description="Basic and acidic residues" evidence="1">
    <location>
        <begin position="42"/>
        <end position="54"/>
    </location>
</feature>
<dbReference type="AlphaFoldDB" id="A0AAV0QME4"/>
<reference evidence="3" key="1">
    <citation type="submission" date="2022-08" db="EMBL/GenBank/DDBJ databases">
        <authorList>
            <person name="Gutierrez-Valencia J."/>
        </authorList>
    </citation>
    <scope>NUCLEOTIDE SEQUENCE</scope>
</reference>
<feature type="signal peptide" evidence="2">
    <location>
        <begin position="1"/>
        <end position="33"/>
    </location>
</feature>
<comment type="caution">
    <text evidence="3">The sequence shown here is derived from an EMBL/GenBank/DDBJ whole genome shotgun (WGS) entry which is preliminary data.</text>
</comment>